<dbReference type="InterPro" id="IPR007110">
    <property type="entry name" value="Ig-like_dom"/>
</dbReference>
<keyword evidence="7" id="KW-1015">Disulfide bond</keyword>
<evidence type="ECO:0000256" key="11">
    <source>
        <dbReference type="ARBA" id="ARBA00045430"/>
    </source>
</evidence>
<evidence type="ECO:0000256" key="7">
    <source>
        <dbReference type="ARBA" id="ARBA00023157"/>
    </source>
</evidence>
<dbReference type="PROSITE" id="PS50835">
    <property type="entry name" value="IG_LIKE"/>
    <property type="match status" value="2"/>
</dbReference>
<evidence type="ECO:0000256" key="5">
    <source>
        <dbReference type="ARBA" id="ARBA00022989"/>
    </source>
</evidence>
<comment type="subunit">
    <text evidence="12">Predominantly monomer of isoform CD22-beta. Also found as heterodimer of isoform CD22-beta and a shorter isoform. Interacts with PTPN6/SHP-1, LYN, SYK, PIK3R1/PIK3R2 and PLCG1 upon phosphorylation. Interacts with GRB2, INPP5D and SHC1 upon phosphorylation. May form a complex with INPP5D/SHIP, GRB2 and SHC1.</text>
</comment>
<dbReference type="InterPro" id="IPR013783">
    <property type="entry name" value="Ig-like_fold"/>
</dbReference>
<keyword evidence="16" id="KW-1185">Reference proteome</keyword>
<protein>
    <recommendedName>
        <fullName evidence="9">B-cell receptor CD22</fullName>
    </recommendedName>
    <alternativeName>
        <fullName evidence="10">Sialic acid-binding Ig-like lectin 2</fullName>
    </alternativeName>
</protein>
<keyword evidence="6 13" id="KW-0472">Membrane</keyword>
<organism evidence="15 16">
    <name type="scientific">Oncorhynchus mykiss</name>
    <name type="common">Rainbow trout</name>
    <name type="synonym">Salmo gairdneri</name>
    <dbReference type="NCBI Taxonomy" id="8022"/>
    <lineage>
        <taxon>Eukaryota</taxon>
        <taxon>Metazoa</taxon>
        <taxon>Chordata</taxon>
        <taxon>Craniata</taxon>
        <taxon>Vertebrata</taxon>
        <taxon>Euteleostomi</taxon>
        <taxon>Actinopterygii</taxon>
        <taxon>Neopterygii</taxon>
        <taxon>Teleostei</taxon>
        <taxon>Protacanthopterygii</taxon>
        <taxon>Salmoniformes</taxon>
        <taxon>Salmonidae</taxon>
        <taxon>Salmoninae</taxon>
        <taxon>Oncorhynchus</taxon>
    </lineage>
</organism>
<evidence type="ECO:0000256" key="9">
    <source>
        <dbReference type="ARBA" id="ARBA00040106"/>
    </source>
</evidence>
<dbReference type="Proteomes" id="UP000694395">
    <property type="component" value="Chromosome 2"/>
</dbReference>
<dbReference type="SMART" id="SM00408">
    <property type="entry name" value="IGc2"/>
    <property type="match status" value="1"/>
</dbReference>
<dbReference type="InterPro" id="IPR003599">
    <property type="entry name" value="Ig_sub"/>
</dbReference>
<dbReference type="SMART" id="SM00409">
    <property type="entry name" value="IG"/>
    <property type="match status" value="2"/>
</dbReference>
<evidence type="ECO:0000256" key="10">
    <source>
        <dbReference type="ARBA" id="ARBA00041781"/>
    </source>
</evidence>
<name>A0A8C7SDR9_ONCMY</name>
<dbReference type="GeneTree" id="ENSGT01150000286924"/>
<dbReference type="GO" id="GO:0005886">
    <property type="term" value="C:plasma membrane"/>
    <property type="evidence" value="ECO:0007669"/>
    <property type="project" value="TreeGrafter"/>
</dbReference>
<comment type="similarity">
    <text evidence="8">Belongs to the immunoglobulin superfamily. SIGLEC (sialic acid binding Ig-like lectin) family.</text>
</comment>
<dbReference type="GO" id="GO:0030246">
    <property type="term" value="F:carbohydrate binding"/>
    <property type="evidence" value="ECO:0007669"/>
    <property type="project" value="UniProtKB-KW"/>
</dbReference>
<proteinExistence type="inferred from homology"/>
<evidence type="ECO:0000259" key="14">
    <source>
        <dbReference type="PROSITE" id="PS50835"/>
    </source>
</evidence>
<dbReference type="Pfam" id="PF13927">
    <property type="entry name" value="Ig_3"/>
    <property type="match status" value="1"/>
</dbReference>
<evidence type="ECO:0000256" key="1">
    <source>
        <dbReference type="ARBA" id="ARBA00004479"/>
    </source>
</evidence>
<evidence type="ECO:0000313" key="15">
    <source>
        <dbReference type="Ensembl" id="ENSOMYP00000064769.2"/>
    </source>
</evidence>
<evidence type="ECO:0000256" key="8">
    <source>
        <dbReference type="ARBA" id="ARBA00038361"/>
    </source>
</evidence>
<dbReference type="AlphaFoldDB" id="A0A8C7SDR9"/>
<keyword evidence="2 13" id="KW-0812">Transmembrane</keyword>
<evidence type="ECO:0000256" key="6">
    <source>
        <dbReference type="ARBA" id="ARBA00023136"/>
    </source>
</evidence>
<evidence type="ECO:0000313" key="16">
    <source>
        <dbReference type="Proteomes" id="UP000694395"/>
    </source>
</evidence>
<comment type="subcellular location">
    <subcellularLocation>
        <location evidence="1">Membrane</location>
        <topology evidence="1">Single-pass type I membrane protein</topology>
    </subcellularLocation>
</comment>
<dbReference type="InterPro" id="IPR056386">
    <property type="entry name" value="Ig_CD22"/>
</dbReference>
<feature type="domain" description="Ig-like" evidence="14">
    <location>
        <begin position="130"/>
        <end position="206"/>
    </location>
</feature>
<sequence>RRKRRETPVLWLIHRGSRGRMWVLIWANGLCAVIPCLFTHPDDFLASIAMWLKCPDARCSIKVETDSIFHSRNSSIAQEGYRRRVALLETDLTKKNCSMIINDITKTDDGDYQLRLSGKLNTVLTPPLTEGEPATLTCTAPGICSGTPPNITWTWRGTGDNITELRDNTTTQRREDLTRVTTTHFSTLTFTPSAEHHTTKVTCQVTFKGNITTEETVTLNVTRKYNTVKEGDTLNLSCFVDSYPPPPSITWSKNGTTALEQNNSGLASLTISNMTREHAGEYACKAQQLNRTLTASIDVTAKVMTCVCVSQGVPLPLIGWLNTEEYSLTKSVLRSSVNTTIRMHVGNHTNTTVECVSTNEVGRVREKLQVTQKENAPVLLEESKCTVVREGVQCVCMATGNPEPIIEFYLPDKNITINDTDGRYNYYTHTDGHTSTGMIKLREKGERLGNGAVNVHCSISNIYGSESFHLELQQESEYTSSGLWLNTETNAYN</sequence>
<dbReference type="Ensembl" id="ENSOMYT00000070533.2">
    <property type="protein sequence ID" value="ENSOMYP00000064769.2"/>
    <property type="gene ID" value="ENSOMYG00000059103.1"/>
</dbReference>
<dbReference type="Pfam" id="PF08205">
    <property type="entry name" value="C2-set_2"/>
    <property type="match status" value="1"/>
</dbReference>
<evidence type="ECO:0000256" key="13">
    <source>
        <dbReference type="SAM" id="Phobius"/>
    </source>
</evidence>
<keyword evidence="5 13" id="KW-1133">Transmembrane helix</keyword>
<evidence type="ECO:0000256" key="12">
    <source>
        <dbReference type="ARBA" id="ARBA00046458"/>
    </source>
</evidence>
<dbReference type="InterPro" id="IPR051036">
    <property type="entry name" value="SIGLEC"/>
</dbReference>
<dbReference type="Pfam" id="PF24518">
    <property type="entry name" value="Ig_CD22"/>
    <property type="match status" value="1"/>
</dbReference>
<keyword evidence="3" id="KW-0430">Lectin</keyword>
<keyword evidence="4" id="KW-0130">Cell adhesion</keyword>
<evidence type="ECO:0000256" key="4">
    <source>
        <dbReference type="ARBA" id="ARBA00022889"/>
    </source>
</evidence>
<dbReference type="Gene3D" id="2.60.40.10">
    <property type="entry name" value="Immunoglobulins"/>
    <property type="match status" value="4"/>
</dbReference>
<reference evidence="15" key="1">
    <citation type="submission" date="2020-07" db="EMBL/GenBank/DDBJ databases">
        <title>A long reads based de novo assembly of the rainbow trout Arlee double haploid line genome.</title>
        <authorList>
            <person name="Gao G."/>
            <person name="Palti Y."/>
        </authorList>
    </citation>
    <scope>NUCLEOTIDE SEQUENCE [LARGE SCALE GENOMIC DNA]</scope>
</reference>
<dbReference type="SUPFAM" id="SSF48726">
    <property type="entry name" value="Immunoglobulin"/>
    <property type="match status" value="2"/>
</dbReference>
<accession>A0A8C7SDR9</accession>
<comment type="function">
    <text evidence="11">Most highly expressed siglec (sialic acid-binding immunoglobulin-like lectin) on B-cells that plays a role in various aspects of B-cell biology including differentiation, antigen presentation, and trafficking to bone marrow. Binds to alpha 2,6-linked sialic acid residues of surface molecules such as CD22 itself, CD45 and IgM in a cis configuration. Can also bind to ligands on other cells as an adhesion molecule in a trans configuration. Acts as an inhibitory coreceptor on the surface of B-cells and inhibits B-cell receptor induced signaling, characterized by inhibition of the calcium mobilization and cellular activation. Mechanistically, the immunoreceptor tyrosine-based inhibitory motif domain is phosphorylated by the Src kinase LYN, which in turn leads to the recruitment of the protein tyrosine phosphatase 1/PTPN6, leading to the negative regulation of BCR signaling. If this negative signaling from is of sufficient strength, apoptosis of the B-cell can be induced.</text>
</comment>
<feature type="transmembrane region" description="Helical" evidence="13">
    <location>
        <begin position="21"/>
        <end position="40"/>
    </location>
</feature>
<dbReference type="InterPro" id="IPR003598">
    <property type="entry name" value="Ig_sub2"/>
</dbReference>
<reference evidence="15" key="3">
    <citation type="submission" date="2025-09" db="UniProtKB">
        <authorList>
            <consortium name="Ensembl"/>
        </authorList>
    </citation>
    <scope>IDENTIFICATION</scope>
</reference>
<evidence type="ECO:0000256" key="3">
    <source>
        <dbReference type="ARBA" id="ARBA00022734"/>
    </source>
</evidence>
<dbReference type="InterPro" id="IPR013162">
    <property type="entry name" value="CD80_C2-set"/>
</dbReference>
<dbReference type="GO" id="GO:0033691">
    <property type="term" value="F:sialic acid binding"/>
    <property type="evidence" value="ECO:0007669"/>
    <property type="project" value="TreeGrafter"/>
</dbReference>
<reference evidence="15" key="2">
    <citation type="submission" date="2025-08" db="UniProtKB">
        <authorList>
            <consortium name="Ensembl"/>
        </authorList>
    </citation>
    <scope>IDENTIFICATION</scope>
</reference>
<dbReference type="InterPro" id="IPR036179">
    <property type="entry name" value="Ig-like_dom_sf"/>
</dbReference>
<dbReference type="PANTHER" id="PTHR12035">
    <property type="entry name" value="SIALIC ACID BINDING IMMUNOGLOBULIN-LIKE LECTIN"/>
    <property type="match status" value="1"/>
</dbReference>
<dbReference type="GO" id="GO:0007155">
    <property type="term" value="P:cell adhesion"/>
    <property type="evidence" value="ECO:0007669"/>
    <property type="project" value="UniProtKB-KW"/>
</dbReference>
<feature type="domain" description="Ig-like" evidence="14">
    <location>
        <begin position="215"/>
        <end position="300"/>
    </location>
</feature>
<evidence type="ECO:0000256" key="2">
    <source>
        <dbReference type="ARBA" id="ARBA00022692"/>
    </source>
</evidence>
<dbReference type="PANTHER" id="PTHR12035:SF128">
    <property type="entry name" value="BRANCHED CHAIN KETO ACID DEHYDROGENASE E1 SUBUNIT BETA,-LIKE-RELATED"/>
    <property type="match status" value="1"/>
</dbReference>